<dbReference type="EMBL" id="JALJOT010000015">
    <property type="protein sequence ID" value="KAK9902881.1"/>
    <property type="molecule type" value="Genomic_DNA"/>
</dbReference>
<name>A0ABR2YEE4_9CHLO</name>
<evidence type="ECO:0000313" key="3">
    <source>
        <dbReference type="Proteomes" id="UP001491310"/>
    </source>
</evidence>
<protein>
    <submittedName>
        <fullName evidence="2">Uncharacterized protein</fullName>
    </submittedName>
</protein>
<comment type="caution">
    <text evidence="2">The sequence shown here is derived from an EMBL/GenBank/DDBJ whole genome shotgun (WGS) entry which is preliminary data.</text>
</comment>
<feature type="region of interest" description="Disordered" evidence="1">
    <location>
        <begin position="1"/>
        <end position="20"/>
    </location>
</feature>
<proteinExistence type="predicted"/>
<organism evidence="2 3">
    <name type="scientific">Coccomyxa subellipsoidea</name>
    <dbReference type="NCBI Taxonomy" id="248742"/>
    <lineage>
        <taxon>Eukaryota</taxon>
        <taxon>Viridiplantae</taxon>
        <taxon>Chlorophyta</taxon>
        <taxon>core chlorophytes</taxon>
        <taxon>Trebouxiophyceae</taxon>
        <taxon>Trebouxiophyceae incertae sedis</taxon>
        <taxon>Coccomyxaceae</taxon>
        <taxon>Coccomyxa</taxon>
    </lineage>
</organism>
<keyword evidence="3" id="KW-1185">Reference proteome</keyword>
<accession>A0ABR2YEE4</accession>
<evidence type="ECO:0000313" key="2">
    <source>
        <dbReference type="EMBL" id="KAK9902881.1"/>
    </source>
</evidence>
<evidence type="ECO:0000256" key="1">
    <source>
        <dbReference type="SAM" id="MobiDB-lite"/>
    </source>
</evidence>
<reference evidence="2 3" key="1">
    <citation type="journal article" date="2024" name="Nat. Commun.">
        <title>Phylogenomics reveals the evolutionary origins of lichenization in chlorophyte algae.</title>
        <authorList>
            <person name="Puginier C."/>
            <person name="Libourel C."/>
            <person name="Otte J."/>
            <person name="Skaloud P."/>
            <person name="Haon M."/>
            <person name="Grisel S."/>
            <person name="Petersen M."/>
            <person name="Berrin J.G."/>
            <person name="Delaux P.M."/>
            <person name="Dal Grande F."/>
            <person name="Keller J."/>
        </authorList>
    </citation>
    <scope>NUCLEOTIDE SEQUENCE [LARGE SCALE GENOMIC DNA]</scope>
    <source>
        <strain evidence="2 3">SAG 216-7</strain>
    </source>
</reference>
<dbReference type="Proteomes" id="UP001491310">
    <property type="component" value="Unassembled WGS sequence"/>
</dbReference>
<gene>
    <name evidence="2" type="ORF">WJX75_009700</name>
</gene>
<sequence>MKSLQAVSASRRTTVKTASPEQSALPFAFPRSQYNICQRLVQDQGKGFVRNFVAVPKFARIMADREAMNKLKGLLEARLQPRKLRRFQEHHLLNIVKKGFLSEDDLSEATIDRLQAPPGEEIPLLLIDSILEVFNPQAGGIESVLPASAQTPQARLKRLKRVVAMLLMEGLELDTKFPISKKRLAMHGREEDLEWLWDKVERQIRLVKNNVGIGGSQKMEMLVLQGCSGSGKTRLALEFLRAMEYTVEKYPYQGNMPKAGVGIFVNFGLGHRYVPEQDGLL</sequence>